<dbReference type="InterPro" id="IPR000504">
    <property type="entry name" value="RRM_dom"/>
</dbReference>
<keyword evidence="1" id="KW-0694">RNA-binding</keyword>
<dbReference type="Pfam" id="PF00076">
    <property type="entry name" value="RRM_1"/>
    <property type="match status" value="1"/>
</dbReference>
<dbReference type="Gene3D" id="3.30.70.330">
    <property type="match status" value="1"/>
</dbReference>
<evidence type="ECO:0000259" key="2">
    <source>
        <dbReference type="PROSITE" id="PS50102"/>
    </source>
</evidence>
<proteinExistence type="predicted"/>
<comment type="caution">
    <text evidence="3">The sequence shown here is derived from an EMBL/GenBank/DDBJ whole genome shotgun (WGS) entry which is preliminary data.</text>
</comment>
<dbReference type="PROSITE" id="PS50102">
    <property type="entry name" value="RRM"/>
    <property type="match status" value="1"/>
</dbReference>
<name>A0ABQ7I1J3_9MICR</name>
<protein>
    <submittedName>
        <fullName evidence="3">Splicing factor 3B subunit 6-like protein</fullName>
    </submittedName>
</protein>
<keyword evidence="4" id="KW-1185">Reference proteome</keyword>
<feature type="domain" description="RRM" evidence="2">
    <location>
        <begin position="4"/>
        <end position="79"/>
    </location>
</feature>
<dbReference type="SUPFAM" id="SSF54928">
    <property type="entry name" value="RNA-binding domain, RBD"/>
    <property type="match status" value="1"/>
</dbReference>
<evidence type="ECO:0000313" key="4">
    <source>
        <dbReference type="Proteomes" id="UP001516464"/>
    </source>
</evidence>
<accession>A0ABQ7I1J3</accession>
<dbReference type="Proteomes" id="UP001516464">
    <property type="component" value="Unassembled WGS sequence"/>
</dbReference>
<sequence length="105" mass="12400">METQVLLVSNLPNTIEPSHLFTLFNRHGNVIQVRWGCTLSTHSTALIVFDRIESAIDAYKHLNGYLIYDRSIHIEYFQIIEEFKKKEEKKRKQKIENLKKKIGEL</sequence>
<evidence type="ECO:0000256" key="1">
    <source>
        <dbReference type="PROSITE-ProRule" id="PRU00176"/>
    </source>
</evidence>
<dbReference type="SMART" id="SM00360">
    <property type="entry name" value="RRM"/>
    <property type="match status" value="1"/>
</dbReference>
<dbReference type="InterPro" id="IPR012677">
    <property type="entry name" value="Nucleotide-bd_a/b_plait_sf"/>
</dbReference>
<reference evidence="3 4" key="1">
    <citation type="submission" date="2019-01" db="EMBL/GenBank/DDBJ databases">
        <title>Genomes sequencing and comparative genomics of infectious freshwater microsporidia, Cucumispora dikerogammari and Thelohania contejeani.</title>
        <authorList>
            <person name="Cormier A."/>
            <person name="Giraud I."/>
            <person name="Wattier R."/>
            <person name="Teixeira M."/>
            <person name="Grandjean F."/>
            <person name="Rigaud T."/>
            <person name="Cordaux R."/>
        </authorList>
    </citation>
    <scope>NUCLEOTIDE SEQUENCE [LARGE SCALE GENOMIC DNA]</scope>
    <source>
        <strain evidence="3">T1</strain>
        <tissue evidence="3">Spores</tissue>
    </source>
</reference>
<organism evidence="3 4">
    <name type="scientific">Astathelohania contejeani</name>
    <dbReference type="NCBI Taxonomy" id="164912"/>
    <lineage>
        <taxon>Eukaryota</taxon>
        <taxon>Fungi</taxon>
        <taxon>Fungi incertae sedis</taxon>
        <taxon>Microsporidia</taxon>
        <taxon>Astathelohaniidae</taxon>
        <taxon>Astathelohania</taxon>
    </lineage>
</organism>
<dbReference type="InterPro" id="IPR035979">
    <property type="entry name" value="RBD_domain_sf"/>
</dbReference>
<gene>
    <name evidence="3" type="ORF">TCON_0554</name>
</gene>
<evidence type="ECO:0000313" key="3">
    <source>
        <dbReference type="EMBL" id="KAF7684262.1"/>
    </source>
</evidence>
<dbReference type="EMBL" id="SBIQ01000021">
    <property type="protein sequence ID" value="KAF7684262.1"/>
    <property type="molecule type" value="Genomic_DNA"/>
</dbReference>